<dbReference type="eggNOG" id="COG5545">
    <property type="taxonomic scope" value="Bacteria"/>
</dbReference>
<dbReference type="InterPro" id="IPR007936">
    <property type="entry name" value="VapE-like_dom"/>
</dbReference>
<dbReference type="SUPFAM" id="SSF52540">
    <property type="entry name" value="P-loop containing nucleoside triphosphate hydrolases"/>
    <property type="match status" value="1"/>
</dbReference>
<dbReference type="InterPro" id="IPR027417">
    <property type="entry name" value="P-loop_NTPase"/>
</dbReference>
<evidence type="ECO:0000313" key="4">
    <source>
        <dbReference type="Proteomes" id="UP000023268"/>
    </source>
</evidence>
<dbReference type="Proteomes" id="UP000023268">
    <property type="component" value="Unassembled WGS sequence"/>
</dbReference>
<feature type="compositionally biased region" description="Polar residues" evidence="1">
    <location>
        <begin position="734"/>
        <end position="746"/>
    </location>
</feature>
<dbReference type="RefSeq" id="WP_051509750.1">
    <property type="nucleotide sequence ID" value="NZ_JEMG01000001.1"/>
</dbReference>
<organism evidence="3 4">
    <name type="scientific">Hylemonella gracilis str. Niagara R</name>
    <dbReference type="NCBI Taxonomy" id="1458275"/>
    <lineage>
        <taxon>Bacteria</taxon>
        <taxon>Pseudomonadati</taxon>
        <taxon>Pseudomonadota</taxon>
        <taxon>Betaproteobacteria</taxon>
        <taxon>Burkholderiales</taxon>
        <taxon>Comamonadaceae</taxon>
        <taxon>Hylemonella</taxon>
    </lineage>
</organism>
<sequence length="757" mass="84262">MTNKKNSGGSEGWRTVCPVPADVALPTFRHSHYQPSDIVDKSVYVLDGELLGYVVRFRSSSGEAKALPYTWCQSEQDGNFKWCQKQWDEPRPLFLAGGEMPGQRTVVLVGDEPTAGLLQQALDEALEGFYSVVTWPGGGKTWRKADWSWLKGCRVLLWPASDAEHAPLNRTERAAMTSDLGRAVLQQEKPMLPLRRQPSYLVMRAVGEHLQAQLECKVAMLQIPEPGSVKHGWGAANAVLEWPGERLLNFLGSAQPLLDAAEAGSTPTIAAAGDGGGRGAMKAEARRWQDCLLLTEKGLVKAVRENVVIALDGIPADGIDGCGDMAGLIRFNEFTNNVEKTRDTPWGTSAGVWEEHDELLMGEWLVRTQFLPSMPRTALEEAVVMVSRRNAYHPVRERMLALQGRWDGRRRLPMWLQRVCMAEGALGPDDEDLRQYLARAGTWFIRAMVARVLPLEKSGSHILRGPGTKFDYMLVLEGIQGAGKTTFAETLGGDHFANTGLTLGDKDSYQNIQGVWIYEWAELDGLARADLTRVKSFISSAKDRFRASFDRRPKDYPRQVVFVGTTNERHYLSDPTGNRRFWPVACTRDLDIAWLRENVEQLLAEALHDLGNGARFWPTREEQRELFDPQQQVRVLQNPLESAIRRYLYDEDQKVPQFGENGALLQRITLSDLLTAIGYTVDKQTPAVAKQVAAVMHALGWELKRASKGMGGGEDKARPYHYHRPKPAPAPGSAQATSSSPGTQGESPKRPDDEPPF</sequence>
<dbReference type="PANTHER" id="PTHR34985">
    <property type="entry name" value="SLR0554 PROTEIN"/>
    <property type="match status" value="1"/>
</dbReference>
<accession>A0A016XJH4</accession>
<feature type="compositionally biased region" description="Basic and acidic residues" evidence="1">
    <location>
        <begin position="747"/>
        <end position="757"/>
    </location>
</feature>
<dbReference type="OrthoDB" id="110640at2"/>
<evidence type="ECO:0000259" key="2">
    <source>
        <dbReference type="Pfam" id="PF05272"/>
    </source>
</evidence>
<dbReference type="EMBL" id="JEMG01000001">
    <property type="protein sequence ID" value="EYC51712.1"/>
    <property type="molecule type" value="Genomic_DNA"/>
</dbReference>
<evidence type="ECO:0000313" key="3">
    <source>
        <dbReference type="EMBL" id="EYC51712.1"/>
    </source>
</evidence>
<evidence type="ECO:0000256" key="1">
    <source>
        <dbReference type="SAM" id="MobiDB-lite"/>
    </source>
</evidence>
<dbReference type="PANTHER" id="PTHR34985:SF1">
    <property type="entry name" value="SLR0554 PROTEIN"/>
    <property type="match status" value="1"/>
</dbReference>
<comment type="caution">
    <text evidence="3">The sequence shown here is derived from an EMBL/GenBank/DDBJ whole genome shotgun (WGS) entry which is preliminary data.</text>
</comment>
<feature type="domain" description="Virulence-associated protein E-like" evidence="2">
    <location>
        <begin position="405"/>
        <end position="632"/>
    </location>
</feature>
<proteinExistence type="predicted"/>
<dbReference type="AlphaFoldDB" id="A0A016XJH4"/>
<dbReference type="Pfam" id="PF05272">
    <property type="entry name" value="VapE-like_dom"/>
    <property type="match status" value="1"/>
</dbReference>
<protein>
    <submittedName>
        <fullName evidence="3">Conjugal transfer protein TraC</fullName>
    </submittedName>
</protein>
<feature type="region of interest" description="Disordered" evidence="1">
    <location>
        <begin position="707"/>
        <end position="757"/>
    </location>
</feature>
<dbReference type="STRING" id="1458275.AZ34_11940"/>
<gene>
    <name evidence="3" type="ORF">AZ34_11940</name>
</gene>
<reference evidence="3 4" key="1">
    <citation type="submission" date="2014-02" db="EMBL/GenBank/DDBJ databases">
        <title>Draft Genome of Hylemonella gracilis isolated from the Niagara River.</title>
        <authorList>
            <person name="Pawlowski D.R."/>
            <person name="Koudelka G.B."/>
        </authorList>
    </citation>
    <scope>NUCLEOTIDE SEQUENCE [LARGE SCALE GENOMIC DNA]</scope>
    <source>
        <strain evidence="3 4">Niagara R</strain>
    </source>
</reference>
<name>A0A016XJH4_9BURK</name>